<dbReference type="InterPro" id="IPR001307">
    <property type="entry name" value="Thiosulphate_STrfase_CS"/>
</dbReference>
<evidence type="ECO:0000256" key="3">
    <source>
        <dbReference type="ARBA" id="ARBA00047549"/>
    </source>
</evidence>
<dbReference type="Pfam" id="PF00581">
    <property type="entry name" value="Rhodanese"/>
    <property type="match status" value="2"/>
</dbReference>
<dbReference type="PANTHER" id="PTHR43855:SF1">
    <property type="entry name" value="THIOSULFATE SULFURTRANSFERASE"/>
    <property type="match status" value="1"/>
</dbReference>
<feature type="domain" description="Rhodanese" evidence="4">
    <location>
        <begin position="197"/>
        <end position="310"/>
    </location>
</feature>
<dbReference type="OrthoDB" id="9770030at2"/>
<dbReference type="Gene3D" id="3.40.250.10">
    <property type="entry name" value="Rhodanese-like domain"/>
    <property type="match status" value="2"/>
</dbReference>
<reference evidence="5 6" key="1">
    <citation type="submission" date="2015-08" db="EMBL/GenBank/DDBJ databases">
        <title>The complete genome sequence of Bacillus beveridgei MLTeJB.</title>
        <authorList>
            <person name="Hanson T.E."/>
            <person name="Mesa C."/>
            <person name="Basesman S.M."/>
            <person name="Oremland R.S."/>
        </authorList>
    </citation>
    <scope>NUCLEOTIDE SEQUENCE [LARGE SCALE GENOMIC DNA]</scope>
    <source>
        <strain evidence="5 6">MLTeJB</strain>
    </source>
</reference>
<protein>
    <recommendedName>
        <fullName evidence="1">thiosulfate sulfurtransferase</fullName>
        <ecNumber evidence="1">2.8.1.1</ecNumber>
    </recommendedName>
</protein>
<dbReference type="InterPro" id="IPR001763">
    <property type="entry name" value="Rhodanese-like_dom"/>
</dbReference>
<dbReference type="SUPFAM" id="SSF52821">
    <property type="entry name" value="Rhodanese/Cell cycle control phosphatase"/>
    <property type="match status" value="2"/>
</dbReference>
<dbReference type="InterPro" id="IPR036873">
    <property type="entry name" value="Rhodanese-like_dom_sf"/>
</dbReference>
<dbReference type="SMART" id="SM00450">
    <property type="entry name" value="RHOD"/>
    <property type="match status" value="2"/>
</dbReference>
<evidence type="ECO:0000259" key="4">
    <source>
        <dbReference type="PROSITE" id="PS50206"/>
    </source>
</evidence>
<sequence length="311" mass="33894">MKKVITSITVLSALLIACNNDPSVEDIENTADNITEGDVVDASDYENGDLLVDTDWLEDQGEDVVVVDVRREGFESGHIPGAQLVEPGQLSDPDNPVDGVLPPEEGFQELMQSIGVSEDTTVVAYDDGDSLWASRLFYALELYGHEDVRILNGGFTAWLSDEKAISTEPAEAEEGNFTAELNPELQSSQEDVEANRDNESAMFLDARSEGEFSGEDVRAERGGHIPGASHLEWSDAVADDGVPYFKDADALEEQFAAAGADRDKTVIPYCQTNVRGAHSYFSLRLLGFDDIKPYEGSWAEYGNDPEADIEG</sequence>
<dbReference type="PROSITE" id="PS00380">
    <property type="entry name" value="RHODANESE_1"/>
    <property type="match status" value="1"/>
</dbReference>
<dbReference type="RefSeq" id="WP_084007374.1">
    <property type="nucleotide sequence ID" value="NZ_CP012502.1"/>
</dbReference>
<dbReference type="STRING" id="632773.BBEV_2437"/>
<dbReference type="InterPro" id="IPR051126">
    <property type="entry name" value="Thiosulfate_sulfurtransferase"/>
</dbReference>
<dbReference type="CDD" id="cd01449">
    <property type="entry name" value="TST_Repeat_2"/>
    <property type="match status" value="1"/>
</dbReference>
<keyword evidence="5" id="KW-0808">Transferase</keyword>
<proteinExistence type="predicted"/>
<dbReference type="PROSITE" id="PS51257">
    <property type="entry name" value="PROKAR_LIPOPROTEIN"/>
    <property type="match status" value="1"/>
</dbReference>
<evidence type="ECO:0000256" key="2">
    <source>
        <dbReference type="ARBA" id="ARBA00022737"/>
    </source>
</evidence>
<dbReference type="PATRIC" id="fig|632773.3.peg.2545"/>
<name>A0A1D7QXN3_9BACI</name>
<dbReference type="CDD" id="cd01448">
    <property type="entry name" value="TST_Repeat_1"/>
    <property type="match status" value="1"/>
</dbReference>
<dbReference type="AlphaFoldDB" id="A0A1D7QXN3"/>
<dbReference type="GO" id="GO:0004792">
    <property type="term" value="F:thiosulfate-cyanide sulfurtransferase activity"/>
    <property type="evidence" value="ECO:0007669"/>
    <property type="project" value="UniProtKB-EC"/>
</dbReference>
<keyword evidence="2" id="KW-0677">Repeat</keyword>
<keyword evidence="6" id="KW-1185">Reference proteome</keyword>
<dbReference type="PANTHER" id="PTHR43855">
    <property type="entry name" value="THIOSULFATE SULFURTRANSFERASE"/>
    <property type="match status" value="1"/>
</dbReference>
<dbReference type="EMBL" id="CP012502">
    <property type="protein sequence ID" value="AOM83777.1"/>
    <property type="molecule type" value="Genomic_DNA"/>
</dbReference>
<evidence type="ECO:0000313" key="5">
    <source>
        <dbReference type="EMBL" id="AOM83777.1"/>
    </source>
</evidence>
<dbReference type="EC" id="2.8.1.1" evidence="1"/>
<comment type="catalytic activity">
    <reaction evidence="3">
        <text>thiosulfate + hydrogen cyanide = thiocyanate + sulfite + 2 H(+)</text>
        <dbReference type="Rhea" id="RHEA:16881"/>
        <dbReference type="ChEBI" id="CHEBI:15378"/>
        <dbReference type="ChEBI" id="CHEBI:17359"/>
        <dbReference type="ChEBI" id="CHEBI:18022"/>
        <dbReference type="ChEBI" id="CHEBI:18407"/>
        <dbReference type="ChEBI" id="CHEBI:33542"/>
        <dbReference type="EC" id="2.8.1.1"/>
    </reaction>
</comment>
<gene>
    <name evidence="5" type="primary">tssA</name>
    <name evidence="5" type="ORF">BBEV_2437</name>
</gene>
<dbReference type="Proteomes" id="UP000094463">
    <property type="component" value="Chromosome"/>
</dbReference>
<evidence type="ECO:0000256" key="1">
    <source>
        <dbReference type="ARBA" id="ARBA00012245"/>
    </source>
</evidence>
<evidence type="ECO:0000313" key="6">
    <source>
        <dbReference type="Proteomes" id="UP000094463"/>
    </source>
</evidence>
<dbReference type="PROSITE" id="PS50206">
    <property type="entry name" value="RHODANESE_3"/>
    <property type="match status" value="2"/>
</dbReference>
<accession>A0A1D7QXN3</accession>
<organism evidence="5 6">
    <name type="scientific">Salisediminibacterium beveridgei</name>
    <dbReference type="NCBI Taxonomy" id="632773"/>
    <lineage>
        <taxon>Bacteria</taxon>
        <taxon>Bacillati</taxon>
        <taxon>Bacillota</taxon>
        <taxon>Bacilli</taxon>
        <taxon>Bacillales</taxon>
        <taxon>Bacillaceae</taxon>
        <taxon>Salisediminibacterium</taxon>
    </lineage>
</organism>
<feature type="domain" description="Rhodanese" evidence="4">
    <location>
        <begin position="60"/>
        <end position="167"/>
    </location>
</feature>
<dbReference type="KEGG" id="bbev:BBEV_2437"/>